<evidence type="ECO:0000313" key="16">
    <source>
        <dbReference type="Proteomes" id="UP000028252"/>
    </source>
</evidence>
<dbReference type="InterPro" id="IPR009012">
    <property type="entry name" value="GrpE_head"/>
</dbReference>
<dbReference type="eggNOG" id="COG0576">
    <property type="taxonomic scope" value="Bacteria"/>
</dbReference>
<dbReference type="OrthoDB" id="9789811at2"/>
<dbReference type="RefSeq" id="WP_036183647.1">
    <property type="nucleotide sequence ID" value="NZ_JMQN01000013.1"/>
</dbReference>
<dbReference type="GO" id="GO:0005829">
    <property type="term" value="C:cytosol"/>
    <property type="evidence" value="ECO:0007669"/>
    <property type="project" value="TreeGrafter"/>
</dbReference>
<evidence type="ECO:0000256" key="12">
    <source>
        <dbReference type="RuleBase" id="RU004478"/>
    </source>
</evidence>
<dbReference type="Proteomes" id="UP000028252">
    <property type="component" value="Unassembled WGS sequence"/>
</dbReference>
<dbReference type="InterPro" id="IPR013805">
    <property type="entry name" value="GrpE_CC"/>
</dbReference>
<evidence type="ECO:0000256" key="11">
    <source>
        <dbReference type="RuleBase" id="RU000639"/>
    </source>
</evidence>
<name>A0A081G2I0_9GAMM</name>
<evidence type="ECO:0000256" key="4">
    <source>
        <dbReference type="ARBA" id="ARBA00022490"/>
    </source>
</evidence>
<comment type="caution">
    <text evidence="15">The sequence shown here is derived from an EMBL/GenBank/DDBJ whole genome shotgun (WGS) entry which is preliminary data.</text>
</comment>
<dbReference type="PANTHER" id="PTHR21237">
    <property type="entry name" value="GRPE PROTEIN"/>
    <property type="match status" value="1"/>
</dbReference>
<evidence type="ECO:0000256" key="1">
    <source>
        <dbReference type="ARBA" id="ARBA00004496"/>
    </source>
</evidence>
<evidence type="ECO:0000256" key="14">
    <source>
        <dbReference type="SAM" id="MobiDB-lite"/>
    </source>
</evidence>
<dbReference type="GO" id="GO:0051087">
    <property type="term" value="F:protein-folding chaperone binding"/>
    <property type="evidence" value="ECO:0007669"/>
    <property type="project" value="InterPro"/>
</dbReference>
<dbReference type="Pfam" id="PF01025">
    <property type="entry name" value="GrpE"/>
    <property type="match status" value="1"/>
</dbReference>
<dbReference type="HAMAP" id="MF_01151">
    <property type="entry name" value="GrpE"/>
    <property type="match status" value="1"/>
</dbReference>
<gene>
    <name evidence="10" type="primary">grpE</name>
    <name evidence="15" type="ORF">ADIMK_0687</name>
</gene>
<dbReference type="AlphaFoldDB" id="A0A081G2I0"/>
<organism evidence="15 16">
    <name type="scientific">Marinobacterium lacunae</name>
    <dbReference type="NCBI Taxonomy" id="1232683"/>
    <lineage>
        <taxon>Bacteria</taxon>
        <taxon>Pseudomonadati</taxon>
        <taxon>Pseudomonadota</taxon>
        <taxon>Gammaproteobacteria</taxon>
        <taxon>Oceanospirillales</taxon>
        <taxon>Oceanospirillaceae</taxon>
        <taxon>Marinobacterium</taxon>
    </lineage>
</organism>
<dbReference type="PROSITE" id="PS01071">
    <property type="entry name" value="GRPE"/>
    <property type="match status" value="1"/>
</dbReference>
<comment type="subcellular location">
    <subcellularLocation>
        <location evidence="1 10">Cytoplasm</location>
    </subcellularLocation>
</comment>
<dbReference type="SUPFAM" id="SSF51064">
    <property type="entry name" value="Head domain of nucleotide exchange factor GrpE"/>
    <property type="match status" value="1"/>
</dbReference>
<keyword evidence="4 10" id="KW-0963">Cytoplasm</keyword>
<dbReference type="STRING" id="1232683.ADIMK_0687"/>
<dbReference type="CDD" id="cd00446">
    <property type="entry name" value="GrpE"/>
    <property type="match status" value="1"/>
</dbReference>
<dbReference type="PANTHER" id="PTHR21237:SF23">
    <property type="entry name" value="GRPE PROTEIN HOMOLOG, MITOCHONDRIAL"/>
    <property type="match status" value="1"/>
</dbReference>
<dbReference type="NCBIfam" id="NF010748">
    <property type="entry name" value="PRK14150.1"/>
    <property type="match status" value="1"/>
</dbReference>
<dbReference type="Gene3D" id="2.30.22.10">
    <property type="entry name" value="Head domain of nucleotide exchange factor GrpE"/>
    <property type="match status" value="1"/>
</dbReference>
<keyword evidence="6 10" id="KW-0143">Chaperone</keyword>
<dbReference type="InterPro" id="IPR000740">
    <property type="entry name" value="GrpE"/>
</dbReference>
<dbReference type="EMBL" id="JMQN01000013">
    <property type="protein sequence ID" value="KEA64985.1"/>
    <property type="molecule type" value="Genomic_DNA"/>
</dbReference>
<dbReference type="PRINTS" id="PR00773">
    <property type="entry name" value="GRPEPROTEIN"/>
</dbReference>
<dbReference type="GO" id="GO:0006457">
    <property type="term" value="P:protein folding"/>
    <property type="evidence" value="ECO:0007669"/>
    <property type="project" value="InterPro"/>
</dbReference>
<evidence type="ECO:0000256" key="10">
    <source>
        <dbReference type="HAMAP-Rule" id="MF_01151"/>
    </source>
</evidence>
<evidence type="ECO:0000256" key="13">
    <source>
        <dbReference type="SAM" id="Coils"/>
    </source>
</evidence>
<dbReference type="GO" id="GO:0000774">
    <property type="term" value="F:adenyl-nucleotide exchange factor activity"/>
    <property type="evidence" value="ECO:0007669"/>
    <property type="project" value="InterPro"/>
</dbReference>
<evidence type="ECO:0000256" key="9">
    <source>
        <dbReference type="ARBA" id="ARBA00076414"/>
    </source>
</evidence>
<comment type="subunit">
    <text evidence="3 10">Homodimer.</text>
</comment>
<dbReference type="PATRIC" id="fig|1232683.4.peg.679"/>
<feature type="region of interest" description="Disordered" evidence="14">
    <location>
        <begin position="1"/>
        <end position="22"/>
    </location>
</feature>
<dbReference type="SUPFAM" id="SSF58014">
    <property type="entry name" value="Coiled-coil domain of nucleotide exchange factor GrpE"/>
    <property type="match status" value="1"/>
</dbReference>
<keyword evidence="16" id="KW-1185">Reference proteome</keyword>
<evidence type="ECO:0000256" key="2">
    <source>
        <dbReference type="ARBA" id="ARBA00009054"/>
    </source>
</evidence>
<evidence type="ECO:0000313" key="15">
    <source>
        <dbReference type="EMBL" id="KEA64985.1"/>
    </source>
</evidence>
<dbReference type="FunFam" id="2.30.22.10:FF:000001">
    <property type="entry name" value="Protein GrpE"/>
    <property type="match status" value="1"/>
</dbReference>
<keyword evidence="13" id="KW-0175">Coiled coil</keyword>
<comment type="function">
    <text evidence="7 10 11">Participates actively in the response to hyperosmotic and heat shock by preventing the aggregation of stress-denatured proteins, in association with DnaK and GrpE. It is the nucleotide exchange factor for DnaK and may function as a thermosensor. Unfolded proteins bind initially to DnaJ; upon interaction with the DnaJ-bound protein, DnaK hydrolyzes its bound ATP, resulting in the formation of a stable complex. GrpE releases ADP from DnaK; ATP binding to DnaK triggers the release of the substrate protein, thus completing the reaction cycle. Several rounds of ATP-dependent interactions between DnaJ, DnaK and GrpE are required for fully efficient folding.</text>
</comment>
<evidence type="ECO:0000256" key="8">
    <source>
        <dbReference type="ARBA" id="ARBA00072274"/>
    </source>
</evidence>
<keyword evidence="5 10" id="KW-0346">Stress response</keyword>
<dbReference type="NCBIfam" id="NF010738">
    <property type="entry name" value="PRK14140.1"/>
    <property type="match status" value="1"/>
</dbReference>
<evidence type="ECO:0000256" key="5">
    <source>
        <dbReference type="ARBA" id="ARBA00023016"/>
    </source>
</evidence>
<dbReference type="NCBIfam" id="NF010737">
    <property type="entry name" value="PRK14139.1"/>
    <property type="match status" value="1"/>
</dbReference>
<evidence type="ECO:0000256" key="7">
    <source>
        <dbReference type="ARBA" id="ARBA00053401"/>
    </source>
</evidence>
<comment type="similarity">
    <text evidence="2 10 12">Belongs to the GrpE family.</text>
</comment>
<evidence type="ECO:0000256" key="6">
    <source>
        <dbReference type="ARBA" id="ARBA00023186"/>
    </source>
</evidence>
<dbReference type="GO" id="GO:0042803">
    <property type="term" value="F:protein homodimerization activity"/>
    <property type="evidence" value="ECO:0007669"/>
    <property type="project" value="InterPro"/>
</dbReference>
<reference evidence="15 16" key="1">
    <citation type="submission" date="2014-04" db="EMBL/GenBank/DDBJ databases">
        <title>Marinobacterium kochiensis sp. nov., isolated from sediment sample collected from Kochi backwaters in Kerala, India.</title>
        <authorList>
            <person name="Singh A."/>
            <person name="Pinnaka A.K."/>
        </authorList>
    </citation>
    <scope>NUCLEOTIDE SEQUENCE [LARGE SCALE GENOMIC DNA]</scope>
    <source>
        <strain evidence="15 16">AK27</strain>
    </source>
</reference>
<accession>A0A081G2I0</accession>
<sequence length="201" mass="21941">MADEQQKQTETPAADQVNVEQPENVVEPGAENVEVAADATADAEALKEQLALAEAEIADLQKQLAELQPRAQAEIQNMRRRAEQDVEKARKFALEKFAGELLPVVDSLERAIEVCQSEDEATKALKDGVEMTLKLFLDGLGKFNVEPVDPQGQAFNPEHHQAMSLVDAPDAEPNTVVAVMQKGYLLNGRLVRPAMVMVAKG</sequence>
<proteinExistence type="inferred from homology"/>
<protein>
    <recommendedName>
        <fullName evidence="8 10">Protein GrpE</fullName>
    </recommendedName>
    <alternativeName>
        <fullName evidence="9 10">HSP-70 cofactor</fullName>
    </alternativeName>
</protein>
<feature type="coiled-coil region" evidence="13">
    <location>
        <begin position="36"/>
        <end position="70"/>
    </location>
</feature>
<dbReference type="GO" id="GO:0051082">
    <property type="term" value="F:unfolded protein binding"/>
    <property type="evidence" value="ECO:0007669"/>
    <property type="project" value="TreeGrafter"/>
</dbReference>
<evidence type="ECO:0000256" key="3">
    <source>
        <dbReference type="ARBA" id="ARBA00011738"/>
    </source>
</evidence>
<dbReference type="Gene3D" id="3.90.20.20">
    <property type="match status" value="1"/>
</dbReference>